<keyword evidence="4" id="KW-0378">Hydrolase</keyword>
<dbReference type="InterPro" id="IPR056884">
    <property type="entry name" value="NPHP3-like_N"/>
</dbReference>
<dbReference type="OMA" id="CGHFVRI"/>
<organism evidence="4 5">
    <name type="scientific">Glarea lozoyensis (strain ATCC 20868 / MF5171)</name>
    <dbReference type="NCBI Taxonomy" id="1116229"/>
    <lineage>
        <taxon>Eukaryota</taxon>
        <taxon>Fungi</taxon>
        <taxon>Dikarya</taxon>
        <taxon>Ascomycota</taxon>
        <taxon>Pezizomycotina</taxon>
        <taxon>Leotiomycetes</taxon>
        <taxon>Helotiales</taxon>
        <taxon>Helotiaceae</taxon>
        <taxon>Glarea</taxon>
    </lineage>
</organism>
<dbReference type="Pfam" id="PF24883">
    <property type="entry name" value="NPHP3_N"/>
    <property type="match status" value="1"/>
</dbReference>
<reference evidence="4 5" key="1">
    <citation type="journal article" date="2013" name="BMC Genomics">
        <title>Genomics-driven discovery of the pneumocandin biosynthetic gene cluster in the fungus Glarea lozoyensis.</title>
        <authorList>
            <person name="Chen L."/>
            <person name="Yue Q."/>
            <person name="Zhang X."/>
            <person name="Xiang M."/>
            <person name="Wang C."/>
            <person name="Li S."/>
            <person name="Che Y."/>
            <person name="Ortiz-Lopez F.J."/>
            <person name="Bills G.F."/>
            <person name="Liu X."/>
            <person name="An Z."/>
        </authorList>
    </citation>
    <scope>NUCLEOTIDE SEQUENCE [LARGE SCALE GENOMIC DNA]</scope>
    <source>
        <strain evidence="5">ATCC 20868 / MF5171</strain>
    </source>
</reference>
<gene>
    <name evidence="4" type="ORF">GLAREA_02089</name>
</gene>
<dbReference type="OrthoDB" id="20872at2759"/>
<dbReference type="eggNOG" id="KOG2029">
    <property type="taxonomic scope" value="Eukaryota"/>
</dbReference>
<evidence type="ECO:0000313" key="5">
    <source>
        <dbReference type="Proteomes" id="UP000016922"/>
    </source>
</evidence>
<dbReference type="GeneID" id="19461147"/>
<accession>S3CI63</accession>
<dbReference type="Proteomes" id="UP000016922">
    <property type="component" value="Unassembled WGS sequence"/>
</dbReference>
<sequence length="1089" mass="125572">MWRRTEKFPFIKFKASSEQARPGGPLLKSELQPGLIAQQLASQSAFGEGQNQKSDTATSTQPNNTGLDCENNDYEEYNDAEFGLKIVKSQPKSKQDAIDIVAIHGLGGNWKRTWTEPGSKINWLEELLGDDIPGARILSYGYNSKEYFSKSNADIRDFALDFLVDYKSHRTSEAEKSRPTIFLCHSLGGIVFKQILIRANEEPEYSSILDHVYGVVFFGTPHRGATLAAWKSMSANIVRAASFNTSTNVISKDLKLRSDFLVNVAESWIHRGAKLEIVSCYEMQVVHGFIVVEKDSALLNWANEDKVPMNANHRTICTFRSRSEPEYRKVIFRLKEMATRGVQKSHMNRRTLSEEERVLLSTLETSDYGSHLTEIVKAVHGTCRWIFSTDKYRCWNESSTGRLLWISADAGCGKSVLAKYMIQYHKNYIPGWNVCFFIFRSGNPEQEDSVHALSALLHQIFTYQPELMENSISKRRHFIRSTTEKTFVALWEVFEDCIRDERISKTVCIIDALDECEEMTRSLFVEQLSRLFANNQGQNFRFKLIATSRPDNVVKFAFGMIPNIRIRGEDTVGNLNKDIQLFVQASVEDIVARSHFSPDLLADLQEKLIKGSDFTFLWTSLVIQLLKQGSVHGMSRMDLAGILRTNDIDDIYEQLLSSRRHPLKARKILYIVIAAGRPLTLDELSVASEIHQDYKRRLYTFEAGTNRSDRREALFRIMDEASHGQTYGRVDNLDKLADQLHHPFSNHLRLICGHFLRIRGRKVYLVHQTARDFLLRTSSKEDFSVGYYLRDFNWNISCPTAKELQYMRQHGIPGDFEGTKAEAESQPPHVFKNSILPEVANRYLFQICVDYLALIGHMVFHDEYNKLNDSNLEVLAGEWVSKIQKHPSGAFLEYASRYWVDHYRTIRGDVDKVFDFMCDPDTLLFQIWIQHHPHLEKLRNRRQQHELDINEVSREHGRMETSRLVSPILNRADVLYYFDLEAMDEEQWYDDTVDGSRYWEQGDDEVNADDLKEMSDYLDAVPRSSVPDRVRAYRRQALQDEERHSYLHKSNPGTMGNSFPINGKFLMLSSVDFPPVIPRSQSSKQEKLR</sequence>
<dbReference type="HOGENOM" id="CLU_009890_0_0_1"/>
<dbReference type="AlphaFoldDB" id="S3CI63"/>
<evidence type="ECO:0000259" key="3">
    <source>
        <dbReference type="Pfam" id="PF24883"/>
    </source>
</evidence>
<evidence type="ECO:0000256" key="1">
    <source>
        <dbReference type="ARBA" id="ARBA00022737"/>
    </source>
</evidence>
<dbReference type="PANTHER" id="PTHR10039">
    <property type="entry name" value="AMELOGENIN"/>
    <property type="match status" value="1"/>
</dbReference>
<keyword evidence="5" id="KW-1185">Reference proteome</keyword>
<evidence type="ECO:0000313" key="4">
    <source>
        <dbReference type="EMBL" id="EPE26177.1"/>
    </source>
</evidence>
<feature type="compositionally biased region" description="Polar residues" evidence="2">
    <location>
        <begin position="41"/>
        <end position="66"/>
    </location>
</feature>
<protein>
    <submittedName>
        <fullName evidence="4">Alpha/beta-Hydrolase</fullName>
    </submittedName>
</protein>
<dbReference type="Gene3D" id="3.40.50.1820">
    <property type="entry name" value="alpha/beta hydrolase"/>
    <property type="match status" value="1"/>
</dbReference>
<dbReference type="SUPFAM" id="SSF52540">
    <property type="entry name" value="P-loop containing nucleoside triphosphate hydrolases"/>
    <property type="match status" value="1"/>
</dbReference>
<evidence type="ECO:0000256" key="2">
    <source>
        <dbReference type="SAM" id="MobiDB-lite"/>
    </source>
</evidence>
<dbReference type="Gene3D" id="3.40.50.300">
    <property type="entry name" value="P-loop containing nucleotide triphosphate hydrolases"/>
    <property type="match status" value="1"/>
</dbReference>
<proteinExistence type="predicted"/>
<dbReference type="InterPro" id="IPR027417">
    <property type="entry name" value="P-loop_NTPase"/>
</dbReference>
<dbReference type="RefSeq" id="XP_008087496.1">
    <property type="nucleotide sequence ID" value="XM_008089305.1"/>
</dbReference>
<dbReference type="InterPro" id="IPR029058">
    <property type="entry name" value="AB_hydrolase_fold"/>
</dbReference>
<dbReference type="GO" id="GO:0016787">
    <property type="term" value="F:hydrolase activity"/>
    <property type="evidence" value="ECO:0007669"/>
    <property type="project" value="UniProtKB-KW"/>
</dbReference>
<dbReference type="SUPFAM" id="SSF53474">
    <property type="entry name" value="alpha/beta-Hydrolases"/>
    <property type="match status" value="1"/>
</dbReference>
<feature type="domain" description="Nephrocystin 3-like N-terminal" evidence="3">
    <location>
        <begin position="381"/>
        <end position="549"/>
    </location>
</feature>
<dbReference type="KEGG" id="glz:GLAREA_02089"/>
<keyword evidence="1" id="KW-0677">Repeat</keyword>
<feature type="region of interest" description="Disordered" evidence="2">
    <location>
        <begin position="41"/>
        <end position="71"/>
    </location>
</feature>
<dbReference type="PANTHER" id="PTHR10039:SF14">
    <property type="entry name" value="NACHT DOMAIN-CONTAINING PROTEIN"/>
    <property type="match status" value="1"/>
</dbReference>
<name>S3CI63_GLAL2</name>
<dbReference type="EMBL" id="KE145371">
    <property type="protein sequence ID" value="EPE26177.1"/>
    <property type="molecule type" value="Genomic_DNA"/>
</dbReference>